<evidence type="ECO:0000256" key="2">
    <source>
        <dbReference type="ARBA" id="ARBA00022475"/>
    </source>
</evidence>
<dbReference type="EC" id="3.4.23.36" evidence="9"/>
<gene>
    <name evidence="9 12" type="primary">lspA</name>
    <name evidence="12" type="ORF">IPN02_15250</name>
</gene>
<comment type="catalytic activity">
    <reaction evidence="9">
        <text>Release of signal peptides from bacterial membrane prolipoproteins. Hydrolyzes -Xaa-Yaa-Zaa-|-(S,diacylglyceryl)Cys-, in which Xaa is hydrophobic (preferably Leu), and Yaa (Ala or Ser) and Zaa (Gly or Ala) have small, neutral side chains.</text>
        <dbReference type="EC" id="3.4.23.36"/>
    </reaction>
</comment>
<dbReference type="PANTHER" id="PTHR33695">
    <property type="entry name" value="LIPOPROTEIN SIGNAL PEPTIDASE"/>
    <property type="match status" value="1"/>
</dbReference>
<keyword evidence="3 9" id="KW-0645">Protease</keyword>
<reference evidence="12 13" key="1">
    <citation type="submission" date="2020-10" db="EMBL/GenBank/DDBJ databases">
        <title>Connecting structure to function with the recovery of over 1000 high-quality activated sludge metagenome-assembled genomes encoding full-length rRNA genes using long-read sequencing.</title>
        <authorList>
            <person name="Singleton C.M."/>
            <person name="Petriglieri F."/>
            <person name="Kristensen J.M."/>
            <person name="Kirkegaard R.H."/>
            <person name="Michaelsen T.Y."/>
            <person name="Andersen M.H."/>
            <person name="Karst S.M."/>
            <person name="Dueholm M.S."/>
            <person name="Nielsen P.H."/>
            <person name="Albertsen M."/>
        </authorList>
    </citation>
    <scope>NUCLEOTIDE SEQUENCE [LARGE SCALE GENOMIC DNA]</scope>
    <source>
        <strain evidence="12">Lyne_18-Q3-R50-59_MAXAC.006</strain>
    </source>
</reference>
<dbReference type="GO" id="GO:0005886">
    <property type="term" value="C:plasma membrane"/>
    <property type="evidence" value="ECO:0007669"/>
    <property type="project" value="UniProtKB-SubCell"/>
</dbReference>
<comment type="subcellular location">
    <subcellularLocation>
        <location evidence="9">Cell membrane</location>
        <topology evidence="9">Multi-pass membrane protein</topology>
    </subcellularLocation>
</comment>
<dbReference type="GO" id="GO:0006508">
    <property type="term" value="P:proteolysis"/>
    <property type="evidence" value="ECO:0007669"/>
    <property type="project" value="UniProtKB-KW"/>
</dbReference>
<evidence type="ECO:0000256" key="9">
    <source>
        <dbReference type="HAMAP-Rule" id="MF_00161"/>
    </source>
</evidence>
<keyword evidence="5 9" id="KW-0064">Aspartyl protease</keyword>
<keyword evidence="2 9" id="KW-1003">Cell membrane</keyword>
<evidence type="ECO:0000256" key="1">
    <source>
        <dbReference type="ARBA" id="ARBA00006139"/>
    </source>
</evidence>
<evidence type="ECO:0000256" key="3">
    <source>
        <dbReference type="ARBA" id="ARBA00022670"/>
    </source>
</evidence>
<dbReference type="HAMAP" id="MF_00161">
    <property type="entry name" value="LspA"/>
    <property type="match status" value="1"/>
</dbReference>
<proteinExistence type="inferred from homology"/>
<keyword evidence="8 9" id="KW-0472">Membrane</keyword>
<evidence type="ECO:0000256" key="10">
    <source>
        <dbReference type="RuleBase" id="RU004181"/>
    </source>
</evidence>
<dbReference type="Proteomes" id="UP000727993">
    <property type="component" value="Unassembled WGS sequence"/>
</dbReference>
<sequence>MAVAEDAPPEGDLAPEPTPEPEVDHGADQPAARARHATTARFGVGALVVAIVLAVDQLTKAWALEALEPGVTRDFLGPLKLLLAFNTGSAFSLGSGSGPVIAVLAIVIVGVVVWAGRHYTSWPAVVIQGLVVGGALGNLADRVVRAENGWFSGSVVDFLRLPNWPIFNMADVAITGGALALVFLIGRDRGEA</sequence>
<feature type="active site" evidence="9">
    <location>
        <position position="157"/>
    </location>
</feature>
<dbReference type="NCBIfam" id="TIGR00077">
    <property type="entry name" value="lspA"/>
    <property type="match status" value="1"/>
</dbReference>
<feature type="active site" evidence="9">
    <location>
        <position position="171"/>
    </location>
</feature>
<evidence type="ECO:0000256" key="7">
    <source>
        <dbReference type="ARBA" id="ARBA00022989"/>
    </source>
</evidence>
<comment type="pathway">
    <text evidence="9">Protein modification; lipoprotein biosynthesis (signal peptide cleavage).</text>
</comment>
<evidence type="ECO:0000256" key="8">
    <source>
        <dbReference type="ARBA" id="ARBA00023136"/>
    </source>
</evidence>
<feature type="region of interest" description="Disordered" evidence="11">
    <location>
        <begin position="1"/>
        <end position="32"/>
    </location>
</feature>
<evidence type="ECO:0000256" key="6">
    <source>
        <dbReference type="ARBA" id="ARBA00022801"/>
    </source>
</evidence>
<evidence type="ECO:0000256" key="11">
    <source>
        <dbReference type="SAM" id="MobiDB-lite"/>
    </source>
</evidence>
<organism evidence="12 13">
    <name type="scientific">Candidatus Neomicrothrix subdominans</name>
    <dbReference type="NCBI Taxonomy" id="2954438"/>
    <lineage>
        <taxon>Bacteria</taxon>
        <taxon>Bacillati</taxon>
        <taxon>Actinomycetota</taxon>
        <taxon>Acidimicrobiia</taxon>
        <taxon>Acidimicrobiales</taxon>
        <taxon>Microthrixaceae</taxon>
        <taxon>Candidatus Neomicrothrix</taxon>
    </lineage>
</organism>
<name>A0A936NFV2_9ACTN</name>
<evidence type="ECO:0000313" key="12">
    <source>
        <dbReference type="EMBL" id="MBK9298159.1"/>
    </source>
</evidence>
<dbReference type="Pfam" id="PF01252">
    <property type="entry name" value="Peptidase_A8"/>
    <property type="match status" value="1"/>
</dbReference>
<dbReference type="AlphaFoldDB" id="A0A936NFV2"/>
<evidence type="ECO:0000256" key="5">
    <source>
        <dbReference type="ARBA" id="ARBA00022750"/>
    </source>
</evidence>
<dbReference type="InterPro" id="IPR001872">
    <property type="entry name" value="Peptidase_A8"/>
</dbReference>
<dbReference type="EMBL" id="JADJZA010000008">
    <property type="protein sequence ID" value="MBK9298159.1"/>
    <property type="molecule type" value="Genomic_DNA"/>
</dbReference>
<keyword evidence="4 9" id="KW-0812">Transmembrane</keyword>
<feature type="transmembrane region" description="Helical" evidence="9">
    <location>
        <begin position="166"/>
        <end position="186"/>
    </location>
</feature>
<feature type="transmembrane region" description="Helical" evidence="9">
    <location>
        <begin position="122"/>
        <end position="140"/>
    </location>
</feature>
<feature type="transmembrane region" description="Helical" evidence="9">
    <location>
        <begin position="83"/>
        <end position="115"/>
    </location>
</feature>
<comment type="caution">
    <text evidence="12">The sequence shown here is derived from an EMBL/GenBank/DDBJ whole genome shotgun (WGS) entry which is preliminary data.</text>
</comment>
<evidence type="ECO:0000313" key="13">
    <source>
        <dbReference type="Proteomes" id="UP000727993"/>
    </source>
</evidence>
<dbReference type="PANTHER" id="PTHR33695:SF1">
    <property type="entry name" value="LIPOPROTEIN SIGNAL PEPTIDASE"/>
    <property type="match status" value="1"/>
</dbReference>
<feature type="transmembrane region" description="Helical" evidence="9">
    <location>
        <begin position="42"/>
        <end position="63"/>
    </location>
</feature>
<dbReference type="PRINTS" id="PR00781">
    <property type="entry name" value="LIPOSIGPTASE"/>
</dbReference>
<accession>A0A936NFV2</accession>
<protein>
    <recommendedName>
        <fullName evidence="9">Lipoprotein signal peptidase</fullName>
        <ecNumber evidence="9">3.4.23.36</ecNumber>
    </recommendedName>
    <alternativeName>
        <fullName evidence="9">Prolipoprotein signal peptidase</fullName>
    </alternativeName>
    <alternativeName>
        <fullName evidence="9">Signal peptidase II</fullName>
        <shortName evidence="9">SPase II</shortName>
    </alternativeName>
</protein>
<keyword evidence="6 9" id="KW-0378">Hydrolase</keyword>
<evidence type="ECO:0000256" key="4">
    <source>
        <dbReference type="ARBA" id="ARBA00022692"/>
    </source>
</evidence>
<dbReference type="GO" id="GO:0004190">
    <property type="term" value="F:aspartic-type endopeptidase activity"/>
    <property type="evidence" value="ECO:0007669"/>
    <property type="project" value="UniProtKB-UniRule"/>
</dbReference>
<comment type="function">
    <text evidence="9">This protein specifically catalyzes the removal of signal peptides from prolipoproteins.</text>
</comment>
<comment type="similarity">
    <text evidence="1 9 10">Belongs to the peptidase A8 family.</text>
</comment>
<keyword evidence="7 9" id="KW-1133">Transmembrane helix</keyword>